<dbReference type="EMBL" id="LNZH02000202">
    <property type="protein sequence ID" value="OCB86438.1"/>
    <property type="molecule type" value="Genomic_DNA"/>
</dbReference>
<dbReference type="OrthoDB" id="10252009at2759"/>
<dbReference type="Proteomes" id="UP000757232">
    <property type="component" value="Unassembled WGS sequence"/>
</dbReference>
<sequence length="229" mass="24531">MGRKVAVKASKMNSTADLNDDTDPSHNINTNTNTNTNTSSNTGTNTNTSTNTNTNNNTDANTNTNTSTNTSTSTSTNTHTSTSTDTSTETNADTNADADADSGAVEILPYLFLGPRSAAASEPFIRARGITHVLSIGASPPRPALPGVVYTRVPMLDSPSLKVMEVRIRGCSSLEGVDSLPGRKEERVRLFEECERAHDDNDEEEEEEEEWGLKKIEEDAGSPAIYSEG</sequence>
<accession>A0A9Q5HUV5</accession>
<proteinExistence type="predicted"/>
<dbReference type="CDD" id="cd14498">
    <property type="entry name" value="DSP"/>
    <property type="match status" value="1"/>
</dbReference>
<feature type="compositionally biased region" description="Low complexity" evidence="1">
    <location>
        <begin position="29"/>
        <end position="97"/>
    </location>
</feature>
<feature type="region of interest" description="Disordered" evidence="1">
    <location>
        <begin position="196"/>
        <end position="229"/>
    </location>
</feature>
<evidence type="ECO:0000313" key="2">
    <source>
        <dbReference type="EMBL" id="OCB86438.1"/>
    </source>
</evidence>
<dbReference type="SUPFAM" id="SSF52799">
    <property type="entry name" value="(Phosphotyrosine protein) phosphatases II"/>
    <property type="match status" value="1"/>
</dbReference>
<dbReference type="InterPro" id="IPR029021">
    <property type="entry name" value="Prot-tyrosine_phosphatase-like"/>
</dbReference>
<evidence type="ECO:0000256" key="1">
    <source>
        <dbReference type="SAM" id="MobiDB-lite"/>
    </source>
</evidence>
<feature type="region of interest" description="Disordered" evidence="1">
    <location>
        <begin position="1"/>
        <end position="97"/>
    </location>
</feature>
<reference evidence="2" key="1">
    <citation type="submission" date="2016-06" db="EMBL/GenBank/DDBJ databases">
        <title>Draft Genome sequence of the fungus Inonotus baumii.</title>
        <authorList>
            <person name="Zhu H."/>
            <person name="Lin W."/>
        </authorList>
    </citation>
    <scope>NUCLEOTIDE SEQUENCE</scope>
    <source>
        <strain evidence="2">821</strain>
    </source>
</reference>
<feature type="compositionally biased region" description="Acidic residues" evidence="1">
    <location>
        <begin position="200"/>
        <end position="210"/>
    </location>
</feature>
<name>A0A9Q5HUV5_SANBA</name>
<evidence type="ECO:0000313" key="3">
    <source>
        <dbReference type="Proteomes" id="UP000757232"/>
    </source>
</evidence>
<dbReference type="Gene3D" id="3.90.190.10">
    <property type="entry name" value="Protein tyrosine phosphatase superfamily"/>
    <property type="match status" value="1"/>
</dbReference>
<keyword evidence="3" id="KW-1185">Reference proteome</keyword>
<gene>
    <name evidence="2" type="ORF">A7U60_g6559</name>
</gene>
<dbReference type="PRINTS" id="PR01908">
    <property type="entry name" value="ADSPHPHTASE"/>
</dbReference>
<organism evidence="2 3">
    <name type="scientific">Sanghuangporus baumii</name>
    <name type="common">Phellinus baumii</name>
    <dbReference type="NCBI Taxonomy" id="108892"/>
    <lineage>
        <taxon>Eukaryota</taxon>
        <taxon>Fungi</taxon>
        <taxon>Dikarya</taxon>
        <taxon>Basidiomycota</taxon>
        <taxon>Agaricomycotina</taxon>
        <taxon>Agaricomycetes</taxon>
        <taxon>Hymenochaetales</taxon>
        <taxon>Hymenochaetaceae</taxon>
        <taxon>Sanghuangporus</taxon>
    </lineage>
</organism>
<dbReference type="AlphaFoldDB" id="A0A9Q5HUV5"/>
<protein>
    <submittedName>
        <fullName evidence="2">Uncharacterized protein</fullName>
    </submittedName>
</protein>
<comment type="caution">
    <text evidence="2">The sequence shown here is derived from an EMBL/GenBank/DDBJ whole genome shotgun (WGS) entry which is preliminary data.</text>
</comment>